<keyword evidence="2" id="KW-0645">Protease</keyword>
<name>A0A5C7FL28_9BACI</name>
<dbReference type="InterPro" id="IPR038765">
    <property type="entry name" value="Papain-like_cys_pep_sf"/>
</dbReference>
<dbReference type="Gene3D" id="3.90.1720.10">
    <property type="entry name" value="endopeptidase domain like (from Nostoc punctiforme)"/>
    <property type="match status" value="1"/>
</dbReference>
<feature type="chain" id="PRO_5044096871" evidence="5">
    <location>
        <begin position="21"/>
        <end position="275"/>
    </location>
</feature>
<dbReference type="Proteomes" id="UP000321816">
    <property type="component" value="Chromosome"/>
</dbReference>
<sequence length="275" mass="30034">MKRWIIIAAAFLFAFTPFFEQEAQASSISDQVISTGKSQVGAPYQWGGTTPSGFDCSGFTGYVFNKAGISLPRTAAQQFGAGDYVSKSNLRPGDLVFFSETRSVGNITHNGIYIGNGDMVHASGSRGVEIRSISSFYWDPRYVGARRVISENEQVDSSGNEVIPVTINGKTLQTDQDPFLQNDTTMVPLRAIFEELGADVEWNNSLRQAEATLGSKSVKVAINDRTGYASGSRFSLEEPAMIRGDRTMVPLRFVSESLGADVNWNRSARTVTINQ</sequence>
<dbReference type="Gene3D" id="3.30.457.10">
    <property type="entry name" value="Copper amine oxidase-like, N-terminal domain"/>
    <property type="match status" value="2"/>
</dbReference>
<organism evidence="7 8">
    <name type="scientific">Alkalicoccus halolimnae</name>
    <dbReference type="NCBI Taxonomy" id="1667239"/>
    <lineage>
        <taxon>Bacteria</taxon>
        <taxon>Bacillati</taxon>
        <taxon>Bacillota</taxon>
        <taxon>Bacilli</taxon>
        <taxon>Bacillales</taxon>
        <taxon>Bacillaceae</taxon>
        <taxon>Alkalicoccus</taxon>
    </lineage>
</organism>
<accession>A0A5C7FL28</accession>
<dbReference type="InterPro" id="IPR012854">
    <property type="entry name" value="Cu_amine_oxidase-like_N"/>
</dbReference>
<dbReference type="PANTHER" id="PTHR47053">
    <property type="entry name" value="MUREIN DD-ENDOPEPTIDASE MEPH-RELATED"/>
    <property type="match status" value="1"/>
</dbReference>
<evidence type="ECO:0000256" key="5">
    <source>
        <dbReference type="SAM" id="SignalP"/>
    </source>
</evidence>
<proteinExistence type="inferred from homology"/>
<dbReference type="AlphaFoldDB" id="A0A5C7FL28"/>
<evidence type="ECO:0000256" key="3">
    <source>
        <dbReference type="ARBA" id="ARBA00022801"/>
    </source>
</evidence>
<keyword evidence="8" id="KW-1185">Reference proteome</keyword>
<evidence type="ECO:0000313" key="7">
    <source>
        <dbReference type="EMBL" id="WWD80875.1"/>
    </source>
</evidence>
<dbReference type="PROSITE" id="PS51935">
    <property type="entry name" value="NLPC_P60"/>
    <property type="match status" value="1"/>
</dbReference>
<comment type="similarity">
    <text evidence="1">Belongs to the peptidase C40 family.</text>
</comment>
<dbReference type="GO" id="GO:0006508">
    <property type="term" value="P:proteolysis"/>
    <property type="evidence" value="ECO:0007669"/>
    <property type="project" value="UniProtKB-KW"/>
</dbReference>
<feature type="signal peptide" evidence="5">
    <location>
        <begin position="1"/>
        <end position="20"/>
    </location>
</feature>
<dbReference type="InterPro" id="IPR036582">
    <property type="entry name" value="Mao_N_sf"/>
</dbReference>
<evidence type="ECO:0000256" key="4">
    <source>
        <dbReference type="ARBA" id="ARBA00022807"/>
    </source>
</evidence>
<dbReference type="Pfam" id="PF07833">
    <property type="entry name" value="Cu_amine_oxidN1"/>
    <property type="match status" value="1"/>
</dbReference>
<gene>
    <name evidence="7" type="ORF">FTX54_004760</name>
</gene>
<dbReference type="EMBL" id="CP144914">
    <property type="protein sequence ID" value="WWD80875.1"/>
    <property type="molecule type" value="Genomic_DNA"/>
</dbReference>
<keyword evidence="4" id="KW-0788">Thiol protease</keyword>
<evidence type="ECO:0000259" key="6">
    <source>
        <dbReference type="PROSITE" id="PS51935"/>
    </source>
</evidence>
<evidence type="ECO:0000256" key="2">
    <source>
        <dbReference type="ARBA" id="ARBA00022670"/>
    </source>
</evidence>
<dbReference type="Pfam" id="PF00877">
    <property type="entry name" value="NLPC_P60"/>
    <property type="match status" value="1"/>
</dbReference>
<feature type="domain" description="NlpC/P60" evidence="6">
    <location>
        <begin position="26"/>
        <end position="149"/>
    </location>
</feature>
<protein>
    <submittedName>
        <fullName evidence="7">NlpC/P60 family protein</fullName>
    </submittedName>
</protein>
<dbReference type="SUPFAM" id="SSF54001">
    <property type="entry name" value="Cysteine proteinases"/>
    <property type="match status" value="1"/>
</dbReference>
<evidence type="ECO:0000313" key="8">
    <source>
        <dbReference type="Proteomes" id="UP000321816"/>
    </source>
</evidence>
<dbReference type="PANTHER" id="PTHR47053:SF1">
    <property type="entry name" value="MUREIN DD-ENDOPEPTIDASE MEPH-RELATED"/>
    <property type="match status" value="1"/>
</dbReference>
<dbReference type="OrthoDB" id="9813368at2"/>
<dbReference type="GO" id="GO:0008234">
    <property type="term" value="F:cysteine-type peptidase activity"/>
    <property type="evidence" value="ECO:0007669"/>
    <property type="project" value="UniProtKB-KW"/>
</dbReference>
<dbReference type="SUPFAM" id="SSF55383">
    <property type="entry name" value="Copper amine oxidase, domain N"/>
    <property type="match status" value="1"/>
</dbReference>
<dbReference type="InterPro" id="IPR000064">
    <property type="entry name" value="NLP_P60_dom"/>
</dbReference>
<dbReference type="KEGG" id="ahal:FTX54_004760"/>
<reference evidence="7 8" key="1">
    <citation type="submission" date="2024-01" db="EMBL/GenBank/DDBJ databases">
        <title>Complete Genome Sequence of Alkalicoccus halolimnae BZ-SZ-XJ29T, a Moderately Halophilic Bacterium Isolated from a Salt Lake.</title>
        <authorList>
            <person name="Zhao B."/>
        </authorList>
    </citation>
    <scope>NUCLEOTIDE SEQUENCE [LARGE SCALE GENOMIC DNA]</scope>
    <source>
        <strain evidence="7 8">BZ-SZ-XJ29</strain>
    </source>
</reference>
<keyword evidence="3" id="KW-0378">Hydrolase</keyword>
<dbReference type="InterPro" id="IPR051202">
    <property type="entry name" value="Peptidase_C40"/>
</dbReference>
<dbReference type="RefSeq" id="WP_147803205.1">
    <property type="nucleotide sequence ID" value="NZ_CP144914.1"/>
</dbReference>
<evidence type="ECO:0000256" key="1">
    <source>
        <dbReference type="ARBA" id="ARBA00007074"/>
    </source>
</evidence>
<keyword evidence="5" id="KW-0732">Signal</keyword>